<protein>
    <submittedName>
        <fullName evidence="1">25855_t:CDS:1</fullName>
    </submittedName>
</protein>
<dbReference type="AlphaFoldDB" id="A0A9N9G7X3"/>
<dbReference type="OrthoDB" id="2423900at2759"/>
<comment type="caution">
    <text evidence="1">The sequence shown here is derived from an EMBL/GenBank/DDBJ whole genome shotgun (WGS) entry which is preliminary data.</text>
</comment>
<gene>
    <name evidence="1" type="ORF">DERYTH_LOCUS6803</name>
</gene>
<feature type="non-terminal residue" evidence="1">
    <location>
        <position position="994"/>
    </location>
</feature>
<evidence type="ECO:0000313" key="2">
    <source>
        <dbReference type="Proteomes" id="UP000789405"/>
    </source>
</evidence>
<sequence>NALNNFHTLVNEMNPHYKTEGCDYEGVDAYLYEELKNFKEKLKSENFSDNTVNEIYTDYHKSVSLIVSEIKTNIAILTAEVQNFQNRFDELVSIIELPRSKQDLTMSINELTQQLWSNFNDIVKDFPEGFVQQRREKLENLFEEKTQYIVAENKKKIISFAQKTVKDNLRRSVKKLKNRLPMIQNKLESELFELFNQSKEMYIILYTSLDNVLDDTTFPDDLHTILNPFRESLLENNGNAWKNKAVSFRKRAETLFKRTLDIKLSVNDRKVFNDTEIQQYTQEETLKFSYTVSNIFPHTMMDDIFTKYKENVHLIVTKFQEKKNKKNIKEISQKIERYILDWDILLDVNERNDLERWQHEVAELLLISNNIPELAILPSLQLLYICNDLTNLNREIVPSSFREVIRSIIRRDMGDILFEQFVIVALEVLESNELKFAQMSFINRCLSIKALTSPIRRLFYKLLFVHKPFMFANPIIRRIFLTEYEKYQNEGHQNAFFDLLRTPQVVFNILPDLKIINDLLKGDDLDSPIAALSCDIIQKTFFVRYGLTDLHHNFSSAVDSLSTNNIEPLQNITAIAFLKEYVRAFCDANIANIRAFCSFKKNKKKTKKSTDTYMNNIIRDINYQLESELPRVHSLKIYFLKYLLTCNFSMQDIKDLCESQEQTFPWLKEIPWGDKENQLSFNPYWLHQDYKYAEYYYYYIYDYFKCDEVSDNNDLVIFAGVIAARLHLMRTLYEWTNDEKRIVNYLTKEIRSMNAPSVYKEILEKLLLNSNSLIQLINDDDELFMKTVIVHLIIVHASIPSDASPLAAYLHQLQVCQDDFILTCPSDVEGVVMNAIASFSFSSKCLNCKRTIGHGSTTCKRLDEQKITSFPIKHEPGYISEPISAEKTHNVRMLTPKPYRILHLFVHALLGASVPSSITSKFFAKNGNNADNQMKLCLVNIRNDWNILKERFDCSNEQLALILHSIISSMINEPASSWRLDTPEKREEWEYQFS</sequence>
<name>A0A9N9G7X3_9GLOM</name>
<organism evidence="1 2">
    <name type="scientific">Dentiscutata erythropus</name>
    <dbReference type="NCBI Taxonomy" id="1348616"/>
    <lineage>
        <taxon>Eukaryota</taxon>
        <taxon>Fungi</taxon>
        <taxon>Fungi incertae sedis</taxon>
        <taxon>Mucoromycota</taxon>
        <taxon>Glomeromycotina</taxon>
        <taxon>Glomeromycetes</taxon>
        <taxon>Diversisporales</taxon>
        <taxon>Gigasporaceae</taxon>
        <taxon>Dentiscutata</taxon>
    </lineage>
</organism>
<dbReference type="Proteomes" id="UP000789405">
    <property type="component" value="Unassembled WGS sequence"/>
</dbReference>
<proteinExistence type="predicted"/>
<accession>A0A9N9G7X3</accession>
<dbReference type="EMBL" id="CAJVPY010003159">
    <property type="protein sequence ID" value="CAG8583356.1"/>
    <property type="molecule type" value="Genomic_DNA"/>
</dbReference>
<evidence type="ECO:0000313" key="1">
    <source>
        <dbReference type="EMBL" id="CAG8583356.1"/>
    </source>
</evidence>
<reference evidence="1" key="1">
    <citation type="submission" date="2021-06" db="EMBL/GenBank/DDBJ databases">
        <authorList>
            <person name="Kallberg Y."/>
            <person name="Tangrot J."/>
            <person name="Rosling A."/>
        </authorList>
    </citation>
    <scope>NUCLEOTIDE SEQUENCE</scope>
    <source>
        <strain evidence="1">MA453B</strain>
    </source>
</reference>
<keyword evidence="2" id="KW-1185">Reference proteome</keyword>